<reference evidence="2" key="1">
    <citation type="journal article" date="2013" name="Nat. Genet.">
        <title>The duck genome and transcriptome provide insight into an avian influenza virus reservoir species.</title>
        <authorList>
            <person name="Huang Y."/>
            <person name="Li Y."/>
            <person name="Burt D.W."/>
            <person name="Chen H."/>
            <person name="Zhang Y."/>
            <person name="Qian W."/>
            <person name="Kim H."/>
            <person name="Gan S."/>
            <person name="Zhao Y."/>
            <person name="Li J."/>
            <person name="Yi K."/>
            <person name="Feng H."/>
            <person name="Zhu P."/>
            <person name="Li B."/>
            <person name="Liu Q."/>
            <person name="Fairley S."/>
            <person name="Magor K.E."/>
            <person name="Du Z."/>
            <person name="Hu X."/>
            <person name="Goodman L."/>
            <person name="Tafer H."/>
            <person name="Vignal A."/>
            <person name="Lee T."/>
            <person name="Kim K.W."/>
            <person name="Sheng Z."/>
            <person name="An Y."/>
            <person name="Searle S."/>
            <person name="Herrero J."/>
            <person name="Groenen M.A."/>
            <person name="Crooijmans R.P."/>
            <person name="Faraut T."/>
            <person name="Cai Q."/>
            <person name="Webster R.G."/>
            <person name="Aldridge J.R."/>
            <person name="Warren W.C."/>
            <person name="Bartschat S."/>
            <person name="Kehr S."/>
            <person name="Marz M."/>
            <person name="Stadler P.F."/>
            <person name="Smith J."/>
            <person name="Kraus R.H."/>
            <person name="Zhao Y."/>
            <person name="Ren L."/>
            <person name="Fei J."/>
            <person name="Morisson M."/>
            <person name="Kaiser P."/>
            <person name="Griffin D.K."/>
            <person name="Rao M."/>
            <person name="Pitel F."/>
            <person name="Wang J."/>
            <person name="Li N."/>
        </authorList>
    </citation>
    <scope>NUCLEOTIDE SEQUENCE [LARGE SCALE GENOMIC DNA]</scope>
</reference>
<evidence type="ECO:0000313" key="1">
    <source>
        <dbReference type="EMBL" id="EOB01749.1"/>
    </source>
</evidence>
<gene>
    <name evidence="1" type="ORF">Anapl_08707</name>
</gene>
<dbReference type="AlphaFoldDB" id="R0L805"/>
<protein>
    <submittedName>
        <fullName evidence="1">Uncharacterized protein</fullName>
    </submittedName>
</protein>
<dbReference type="EMBL" id="KB743048">
    <property type="protein sequence ID" value="EOB01749.1"/>
    <property type="molecule type" value="Genomic_DNA"/>
</dbReference>
<accession>R0L805</accession>
<dbReference type="Proteomes" id="UP000296049">
    <property type="component" value="Unassembled WGS sequence"/>
</dbReference>
<organism evidence="1 2">
    <name type="scientific">Anas platyrhynchos</name>
    <name type="common">Mallard</name>
    <name type="synonym">Anas boschas</name>
    <dbReference type="NCBI Taxonomy" id="8839"/>
    <lineage>
        <taxon>Eukaryota</taxon>
        <taxon>Metazoa</taxon>
        <taxon>Chordata</taxon>
        <taxon>Craniata</taxon>
        <taxon>Vertebrata</taxon>
        <taxon>Euteleostomi</taxon>
        <taxon>Archelosauria</taxon>
        <taxon>Archosauria</taxon>
        <taxon>Dinosauria</taxon>
        <taxon>Saurischia</taxon>
        <taxon>Theropoda</taxon>
        <taxon>Coelurosauria</taxon>
        <taxon>Aves</taxon>
        <taxon>Neognathae</taxon>
        <taxon>Galloanserae</taxon>
        <taxon>Anseriformes</taxon>
        <taxon>Anatidae</taxon>
        <taxon>Anatinae</taxon>
        <taxon>Anas</taxon>
    </lineage>
</organism>
<name>R0L805_ANAPL</name>
<evidence type="ECO:0000313" key="2">
    <source>
        <dbReference type="Proteomes" id="UP000296049"/>
    </source>
</evidence>
<proteinExistence type="predicted"/>
<keyword evidence="2" id="KW-1185">Reference proteome</keyword>
<sequence length="374" mass="41744">MGYALCEALYKAKTIVSLRKNSAQKPEEEGCAGLLELMRDIITNEGAGESPQGMCYAKDPPSPCICRPQLFFKSHRSRRDITMDGTTNTQAQGLCFGEDYIKLPKTHPERNSGEYLIAYKSIFCDVSMKGSSLDFRIAATTDIHAKAAGDFKESRGRATSEGPIQYSLAPTQTDVNSSYNRLIFYQVLDEKTAVENSNTIRLEQTHGLGEEEVQCLELQLQAFSCSLDSAAGHRRNIAPEEFMQGISKEQELRFCTFRDMGHKSHAVDSVEPEEISATRAIETFSSSFPVNTQRCCTEKPYTERSLSWSKEGRDRVAGSDAVPETGDKYFDSSSALGNKHKRTGTVLFEWLGFQYKGTTDSSRRRCCLQDRIGL</sequence>